<dbReference type="GO" id="GO:0006260">
    <property type="term" value="P:DNA replication"/>
    <property type="evidence" value="ECO:0007669"/>
    <property type="project" value="InterPro"/>
</dbReference>
<accession>A0A2M7TXC1</accession>
<sequence>MLTVIAGEDSITSRSKLQSLKKTFVQKGYAITDTTVSNLEEIIKDSSGVRDLFGKQSVYFVEGISNKYKGREKTTFKETVQKISSENGIHVVDWENGKSAYELSGLKRIATTFDEYKPGKNVFQLLDVCYPGNLKIFIDTLAIVSKTQDISFIYALLWKHIRKLIQTKKNTLDSSIPSWQAQKLAVQADRWDEQALLSFYEKLAGIDVSIKTNQTTYDLKESLELLVCYYLK</sequence>
<reference evidence="2" key="1">
    <citation type="submission" date="2017-09" db="EMBL/GenBank/DDBJ databases">
        <title>Depth-based differentiation of microbial function through sediment-hosted aquifers and enrichment of novel symbionts in the deep terrestrial subsurface.</title>
        <authorList>
            <person name="Probst A.J."/>
            <person name="Ladd B."/>
            <person name="Jarett J.K."/>
            <person name="Geller-Mcgrath D.E."/>
            <person name="Sieber C.M.K."/>
            <person name="Emerson J.B."/>
            <person name="Anantharaman K."/>
            <person name="Thomas B.C."/>
            <person name="Malmstrom R."/>
            <person name="Stieglmeier M."/>
            <person name="Klingl A."/>
            <person name="Woyke T."/>
            <person name="Ryan C.M."/>
            <person name="Banfield J.F."/>
        </authorList>
    </citation>
    <scope>NUCLEOTIDE SEQUENCE [LARGE SCALE GENOMIC DNA]</scope>
</reference>
<name>A0A2M7TXC1_9BACT</name>
<proteinExistence type="predicted"/>
<comment type="caution">
    <text evidence="1">The sequence shown here is derived from an EMBL/GenBank/DDBJ whole genome shotgun (WGS) entry which is preliminary data.</text>
</comment>
<evidence type="ECO:0000313" key="1">
    <source>
        <dbReference type="EMBL" id="PIZ62272.1"/>
    </source>
</evidence>
<dbReference type="EMBL" id="PFOB01000061">
    <property type="protein sequence ID" value="PIZ62272.1"/>
    <property type="molecule type" value="Genomic_DNA"/>
</dbReference>
<dbReference type="SUPFAM" id="SSF48019">
    <property type="entry name" value="post-AAA+ oligomerization domain-like"/>
    <property type="match status" value="1"/>
</dbReference>
<dbReference type="InterPro" id="IPR008921">
    <property type="entry name" value="DNA_pol3_clamp-load_cplx_C"/>
</dbReference>
<evidence type="ECO:0000313" key="2">
    <source>
        <dbReference type="Proteomes" id="UP000228503"/>
    </source>
</evidence>
<dbReference type="AlphaFoldDB" id="A0A2M7TXC1"/>
<evidence type="ECO:0008006" key="3">
    <source>
        <dbReference type="Google" id="ProtNLM"/>
    </source>
</evidence>
<dbReference type="Gene3D" id="1.20.272.10">
    <property type="match status" value="1"/>
</dbReference>
<dbReference type="GO" id="GO:0003677">
    <property type="term" value="F:DNA binding"/>
    <property type="evidence" value="ECO:0007669"/>
    <property type="project" value="InterPro"/>
</dbReference>
<protein>
    <recommendedName>
        <fullName evidence="3">DNA polymerase III delta N-terminal domain-containing protein</fullName>
    </recommendedName>
</protein>
<dbReference type="Proteomes" id="UP000228503">
    <property type="component" value="Unassembled WGS sequence"/>
</dbReference>
<organism evidence="1 2">
    <name type="scientific">Candidatus Roizmanbacteria bacterium CG_4_10_14_0_2_um_filter_39_13</name>
    <dbReference type="NCBI Taxonomy" id="1974825"/>
    <lineage>
        <taxon>Bacteria</taxon>
        <taxon>Candidatus Roizmaniibacteriota</taxon>
    </lineage>
</organism>
<gene>
    <name evidence="1" type="ORF">COY16_04815</name>
</gene>